<accession>A0A437AP56</accession>
<gene>
    <name evidence="1" type="ORF">TUBRATIS_004580</name>
</gene>
<name>A0A437AP56_9MICR</name>
<organism evidence="1 2">
    <name type="scientific">Tubulinosema ratisbonensis</name>
    <dbReference type="NCBI Taxonomy" id="291195"/>
    <lineage>
        <taxon>Eukaryota</taxon>
        <taxon>Fungi</taxon>
        <taxon>Fungi incertae sedis</taxon>
        <taxon>Microsporidia</taxon>
        <taxon>Tubulinosematoidea</taxon>
        <taxon>Tubulinosematidae</taxon>
        <taxon>Tubulinosema</taxon>
    </lineage>
</organism>
<evidence type="ECO:0000313" key="2">
    <source>
        <dbReference type="Proteomes" id="UP000282876"/>
    </source>
</evidence>
<dbReference type="EMBL" id="RCSS01000101">
    <property type="protein sequence ID" value="RVD93021.1"/>
    <property type="molecule type" value="Genomic_DNA"/>
</dbReference>
<sequence length="107" mass="12816">MTRILFLIPLYSLRNIIFYPDLERINKLKGECVVFNQEMNSLSLKYDLDLETKNKLHSKIQLIEAKVSYHITSICNKVRDINLEQFYVLIDHGIENLFRELEYDVDY</sequence>
<comment type="caution">
    <text evidence="1">The sequence shown here is derived from an EMBL/GenBank/DDBJ whole genome shotgun (WGS) entry which is preliminary data.</text>
</comment>
<dbReference type="Proteomes" id="UP000282876">
    <property type="component" value="Unassembled WGS sequence"/>
</dbReference>
<reference evidence="1 2" key="1">
    <citation type="submission" date="2018-10" db="EMBL/GenBank/DDBJ databases">
        <title>Draft genome sequence of the microsporidian Tubulinosema ratisbonensis.</title>
        <authorList>
            <person name="Polonais V."/>
            <person name="Peyretaillade E."/>
            <person name="Niehus S."/>
            <person name="Wawrzyniak I."/>
            <person name="Franchet A."/>
            <person name="Gaspin C."/>
            <person name="Reichstadt M."/>
            <person name="Belser C."/>
            <person name="Labadie K."/>
            <person name="Delbac F."/>
            <person name="Ferrandon D."/>
        </authorList>
    </citation>
    <scope>NUCLEOTIDE SEQUENCE [LARGE SCALE GENOMIC DNA]</scope>
    <source>
        <strain evidence="1 2">Franzen</strain>
    </source>
</reference>
<evidence type="ECO:0000313" key="1">
    <source>
        <dbReference type="EMBL" id="RVD93021.1"/>
    </source>
</evidence>
<dbReference type="AlphaFoldDB" id="A0A437AP56"/>
<dbReference type="VEuPathDB" id="MicrosporidiaDB:TUBRATIS_004580"/>
<proteinExistence type="predicted"/>
<protein>
    <submittedName>
        <fullName evidence="1">Uncharacterized protein</fullName>
    </submittedName>
</protein>
<keyword evidence="2" id="KW-1185">Reference proteome</keyword>